<dbReference type="Proteomes" id="UP000000763">
    <property type="component" value="Chromosome 3"/>
</dbReference>
<reference evidence="2" key="1">
    <citation type="journal article" date="2005" name="Nature">
        <title>The map-based sequence of the rice genome.</title>
        <authorList>
            <consortium name="International rice genome sequencing project (IRGSP)"/>
            <person name="Matsumoto T."/>
            <person name="Wu J."/>
            <person name="Kanamori H."/>
            <person name="Katayose Y."/>
            <person name="Fujisawa M."/>
            <person name="Namiki N."/>
            <person name="Mizuno H."/>
            <person name="Yamamoto K."/>
            <person name="Antonio B.A."/>
            <person name="Baba T."/>
            <person name="Sakata K."/>
            <person name="Nagamura Y."/>
            <person name="Aoki H."/>
            <person name="Arikawa K."/>
            <person name="Arita K."/>
            <person name="Bito T."/>
            <person name="Chiden Y."/>
            <person name="Fujitsuka N."/>
            <person name="Fukunaka R."/>
            <person name="Hamada M."/>
            <person name="Harada C."/>
            <person name="Hayashi A."/>
            <person name="Hijishita S."/>
            <person name="Honda M."/>
            <person name="Hosokawa S."/>
            <person name="Ichikawa Y."/>
            <person name="Idonuma A."/>
            <person name="Iijima M."/>
            <person name="Ikeda M."/>
            <person name="Ikeno M."/>
            <person name="Ito K."/>
            <person name="Ito S."/>
            <person name="Ito T."/>
            <person name="Ito Y."/>
            <person name="Ito Y."/>
            <person name="Iwabuchi A."/>
            <person name="Kamiya K."/>
            <person name="Karasawa W."/>
            <person name="Kurita K."/>
            <person name="Katagiri S."/>
            <person name="Kikuta A."/>
            <person name="Kobayashi H."/>
            <person name="Kobayashi N."/>
            <person name="Machita K."/>
            <person name="Maehara T."/>
            <person name="Masukawa M."/>
            <person name="Mizubayashi T."/>
            <person name="Mukai Y."/>
            <person name="Nagasaki H."/>
            <person name="Nagata Y."/>
            <person name="Naito S."/>
            <person name="Nakashima M."/>
            <person name="Nakama Y."/>
            <person name="Nakamichi Y."/>
            <person name="Nakamura M."/>
            <person name="Meguro A."/>
            <person name="Negishi M."/>
            <person name="Ohta I."/>
            <person name="Ohta T."/>
            <person name="Okamoto M."/>
            <person name="Ono N."/>
            <person name="Saji S."/>
            <person name="Sakaguchi M."/>
            <person name="Sakai K."/>
            <person name="Shibata M."/>
            <person name="Shimokawa T."/>
            <person name="Song J."/>
            <person name="Takazaki Y."/>
            <person name="Terasawa K."/>
            <person name="Tsugane M."/>
            <person name="Tsuji K."/>
            <person name="Ueda S."/>
            <person name="Waki K."/>
            <person name="Yamagata H."/>
            <person name="Yamamoto M."/>
            <person name="Yamamoto S."/>
            <person name="Yamane H."/>
            <person name="Yoshiki S."/>
            <person name="Yoshihara R."/>
            <person name="Yukawa K."/>
            <person name="Zhong H."/>
            <person name="Yano M."/>
            <person name="Yuan Q."/>
            <person name="Ouyang S."/>
            <person name="Liu J."/>
            <person name="Jones K.M."/>
            <person name="Gansberger K."/>
            <person name="Moffat K."/>
            <person name="Hill J."/>
            <person name="Bera J."/>
            <person name="Fadrosh D."/>
            <person name="Jin S."/>
            <person name="Johri S."/>
            <person name="Kim M."/>
            <person name="Overton L."/>
            <person name="Reardon M."/>
            <person name="Tsitrin T."/>
            <person name="Vuong H."/>
            <person name="Weaver B."/>
            <person name="Ciecko A."/>
            <person name="Tallon L."/>
            <person name="Jackson J."/>
            <person name="Pai G."/>
            <person name="Aken S.V."/>
            <person name="Utterback T."/>
            <person name="Reidmuller S."/>
            <person name="Feldblyum T."/>
            <person name="Hsiao J."/>
            <person name="Zismann V."/>
            <person name="Iobst S."/>
            <person name="de Vazeille A.R."/>
            <person name="Buell C.R."/>
            <person name="Ying K."/>
            <person name="Li Y."/>
            <person name="Lu T."/>
            <person name="Huang Y."/>
            <person name="Zhao Q."/>
            <person name="Feng Q."/>
            <person name="Zhang L."/>
            <person name="Zhu J."/>
            <person name="Weng Q."/>
            <person name="Mu J."/>
            <person name="Lu Y."/>
            <person name="Fan D."/>
            <person name="Liu Y."/>
            <person name="Guan J."/>
            <person name="Zhang Y."/>
            <person name="Yu S."/>
            <person name="Liu X."/>
            <person name="Zhang Y."/>
            <person name="Hong G."/>
            <person name="Han B."/>
            <person name="Choisne N."/>
            <person name="Demange N."/>
            <person name="Orjeda G."/>
            <person name="Samain S."/>
            <person name="Cattolico L."/>
            <person name="Pelletier E."/>
            <person name="Couloux A."/>
            <person name="Segurens B."/>
            <person name="Wincker P."/>
            <person name="D'Hont A."/>
            <person name="Scarpelli C."/>
            <person name="Weissenbach J."/>
            <person name="Salanoubat M."/>
            <person name="Quetier F."/>
            <person name="Yu Y."/>
            <person name="Kim H.R."/>
            <person name="Rambo T."/>
            <person name="Currie J."/>
            <person name="Collura K."/>
            <person name="Luo M."/>
            <person name="Yang T."/>
            <person name="Ammiraju J.S.S."/>
            <person name="Engler F."/>
            <person name="Soderlund C."/>
            <person name="Wing R.A."/>
            <person name="Palmer L.E."/>
            <person name="de la Bastide M."/>
            <person name="Spiegel L."/>
            <person name="Nascimento L."/>
            <person name="Zutavern T."/>
            <person name="O'Shaughnessy A."/>
            <person name="Dike S."/>
            <person name="Dedhia N."/>
            <person name="Preston R."/>
            <person name="Balija V."/>
            <person name="McCombie W.R."/>
            <person name="Chow T."/>
            <person name="Chen H."/>
            <person name="Chung M."/>
            <person name="Chen C."/>
            <person name="Shaw J."/>
            <person name="Wu H."/>
            <person name="Hsiao K."/>
            <person name="Chao Y."/>
            <person name="Chu M."/>
            <person name="Cheng C."/>
            <person name="Hour A."/>
            <person name="Lee P."/>
            <person name="Lin S."/>
            <person name="Lin Y."/>
            <person name="Liou J."/>
            <person name="Liu S."/>
            <person name="Hsing Y."/>
            <person name="Raghuvanshi S."/>
            <person name="Mohanty A."/>
            <person name="Bharti A.K."/>
            <person name="Gaur A."/>
            <person name="Gupta V."/>
            <person name="Kumar D."/>
            <person name="Ravi V."/>
            <person name="Vij S."/>
            <person name="Kapur A."/>
            <person name="Khurana P."/>
            <person name="Khurana P."/>
            <person name="Khurana J.P."/>
            <person name="Tyagi A.K."/>
            <person name="Gaikwad K."/>
            <person name="Singh A."/>
            <person name="Dalal V."/>
            <person name="Srivastava S."/>
            <person name="Dixit A."/>
            <person name="Pal A.K."/>
            <person name="Ghazi I.A."/>
            <person name="Yadav M."/>
            <person name="Pandit A."/>
            <person name="Bhargava A."/>
            <person name="Sureshbabu K."/>
            <person name="Batra K."/>
            <person name="Sharma T.R."/>
            <person name="Mohapatra T."/>
            <person name="Singh N.K."/>
            <person name="Messing J."/>
            <person name="Nelson A.B."/>
            <person name="Fuks G."/>
            <person name="Kavchok S."/>
            <person name="Keizer G."/>
            <person name="Linton E."/>
            <person name="Llaca V."/>
            <person name="Song R."/>
            <person name="Tanyolac B."/>
            <person name="Young S."/>
            <person name="Ho-Il K."/>
            <person name="Hahn J.H."/>
            <person name="Sangsakoo G."/>
            <person name="Vanavichit A."/>
            <person name="de Mattos Luiz.A.T."/>
            <person name="Zimmer P.D."/>
            <person name="Malone G."/>
            <person name="Dellagostin O."/>
            <person name="de Oliveira A.C."/>
            <person name="Bevan M."/>
            <person name="Bancroft I."/>
            <person name="Minx P."/>
            <person name="Cordum H."/>
            <person name="Wilson R."/>
            <person name="Cheng Z."/>
            <person name="Jin W."/>
            <person name="Jiang J."/>
            <person name="Leong S.A."/>
            <person name="Iwama H."/>
            <person name="Gojobori T."/>
            <person name="Itoh T."/>
            <person name="Niimura Y."/>
            <person name="Fujii Y."/>
            <person name="Habara T."/>
            <person name="Sakai H."/>
            <person name="Sato Y."/>
            <person name="Wilson G."/>
            <person name="Kumar K."/>
            <person name="McCouch S."/>
            <person name="Juretic N."/>
            <person name="Hoen D."/>
            <person name="Wright S."/>
            <person name="Bruskiewich R."/>
            <person name="Bureau T."/>
            <person name="Miyao A."/>
            <person name="Hirochika H."/>
            <person name="Nishikawa T."/>
            <person name="Kadowaki K."/>
            <person name="Sugiura M."/>
            <person name="Burr B."/>
            <person name="Sasaki T."/>
        </authorList>
    </citation>
    <scope>NUCLEOTIDE SEQUENCE [LARGE SCALE GENOMIC DNA]</scope>
    <source>
        <strain evidence="2">cv. Nipponbare</strain>
    </source>
</reference>
<proteinExistence type="predicted"/>
<sequence length="165" mass="18716">MACGMSRRRRFTLDERRWLDFFKGLPCMHVFRVRDVHARLPWQGIGLGLTGEGEIEDGARQPELEKMMPISKIVAPLDGVLGSKRRGGRGEADGMVARLAMVHCTPNGDNVKAAMCRACSKVGDDTTAFPSIRYTREDVIKRKNLRHVKLYLDKEYELDQPNPMQ</sequence>
<evidence type="ECO:0000313" key="2">
    <source>
        <dbReference type="Proteomes" id="UP000000763"/>
    </source>
</evidence>
<evidence type="ECO:0000313" key="1">
    <source>
        <dbReference type="EMBL" id="AAR00615.1"/>
    </source>
</evidence>
<gene>
    <name evidence="1" type="primary">OSJNBb0007E22.19</name>
</gene>
<organism evidence="1 2">
    <name type="scientific">Oryza sativa subsp. japonica</name>
    <name type="common">Rice</name>
    <dbReference type="NCBI Taxonomy" id="39947"/>
    <lineage>
        <taxon>Eukaryota</taxon>
        <taxon>Viridiplantae</taxon>
        <taxon>Streptophyta</taxon>
        <taxon>Embryophyta</taxon>
        <taxon>Tracheophyta</taxon>
        <taxon>Spermatophyta</taxon>
        <taxon>Magnoliopsida</taxon>
        <taxon>Liliopsida</taxon>
        <taxon>Poales</taxon>
        <taxon>Poaceae</taxon>
        <taxon>BOP clade</taxon>
        <taxon>Oryzoideae</taxon>
        <taxon>Oryzeae</taxon>
        <taxon>Oryzinae</taxon>
        <taxon>Oryza</taxon>
        <taxon>Oryza sativa</taxon>
    </lineage>
</organism>
<dbReference type="EMBL" id="AC136972">
    <property type="protein sequence ID" value="AAR00615.1"/>
    <property type="molecule type" value="Genomic_DNA"/>
</dbReference>
<name>Q10GV7_ORYSJ</name>
<accession>Q10GV7</accession>
<reference evidence="2" key="2">
    <citation type="journal article" date="2008" name="Nucleic Acids Res.">
        <title>The rice annotation project database (RAP-DB): 2008 update.</title>
        <authorList>
            <consortium name="The rice annotation project (RAP)"/>
        </authorList>
    </citation>
    <scope>GENOME REANNOTATION</scope>
    <source>
        <strain evidence="2">cv. Nipponbare</strain>
    </source>
</reference>
<dbReference type="AlphaFoldDB" id="Q10GV7"/>
<protein>
    <submittedName>
        <fullName evidence="1">Uncharacterized protein</fullName>
    </submittedName>
</protein>